<evidence type="ECO:0000256" key="4">
    <source>
        <dbReference type="ARBA" id="ARBA00023054"/>
    </source>
</evidence>
<feature type="region of interest" description="Disordered" evidence="8">
    <location>
        <begin position="418"/>
        <end position="438"/>
    </location>
</feature>
<comment type="subcellular location">
    <subcellularLocation>
        <location evidence="1">Cell projection</location>
        <location evidence="1">Cilium</location>
    </subcellularLocation>
</comment>
<sequence length="503" mass="57575">MPKNNGKQSIDKSDKKESTRLGDKTCFDDVLSEGGTNFYRSQIRDLEEQLEKYQHKCDELEVQQKDFTSRYCTIEKEKKDIVLYLKRSLAQKENELTYLSESLVGLQQAKDAEKESSELQLNQLRKEFQEKQDKVTSENKVLAGKIAALDEFRVQKEQMIGLLQGLEEQLEKQSQEHKKVTDSLEKKAVLDNDRLKNEMQQHVAAVAAEFRRLSDKNIPETTMRAIHENLSVTAQLSQLSERCKELLEENDDLRKTEKQTRREKEISQDLLNHMTRKSVSNEKVIGLLTEKCQQMQSELEEHRRAQEDHQNCQKDHVSLLAELDALRHSQASVLEESRKNHAEADRLGAELQEQKEVRGNLETILHTVAFTLKQALKEVPEEEDSEVEKMFRKNQMMQKLLAVLESAPLLGTNFIPDEESSNQLKTSPGTESTIPQVSHYKTGDLGLVPRQTLNYSKILSKIGPLSKSTRFQLHRKALSPQKKTSSLKLSGQDSISPGLGKPL</sequence>
<comment type="similarity">
    <text evidence="2">Belongs to the CFAP157 family.</text>
</comment>
<dbReference type="PANTHER" id="PTHR31954:SF1">
    <property type="entry name" value="CILIA- AND FLAGELLA-ASSOCIATED PROTEIN 157"/>
    <property type="match status" value="1"/>
</dbReference>
<keyword evidence="10" id="KW-1185">Reference proteome</keyword>
<evidence type="ECO:0000256" key="3">
    <source>
        <dbReference type="ARBA" id="ARBA00014087"/>
    </source>
</evidence>
<evidence type="ECO:0000256" key="1">
    <source>
        <dbReference type="ARBA" id="ARBA00004138"/>
    </source>
</evidence>
<dbReference type="InterPro" id="IPR038844">
    <property type="entry name" value="CFAP157"/>
</dbReference>
<evidence type="ECO:0000313" key="9">
    <source>
        <dbReference type="EMBL" id="KAL0979604.1"/>
    </source>
</evidence>
<feature type="region of interest" description="Disordered" evidence="8">
    <location>
        <begin position="470"/>
        <end position="503"/>
    </location>
</feature>
<reference evidence="9 10" key="1">
    <citation type="submission" date="2024-06" db="EMBL/GenBank/DDBJ databases">
        <authorList>
            <person name="Pan Q."/>
            <person name="Wen M."/>
            <person name="Jouanno E."/>
            <person name="Zahm M."/>
            <person name="Klopp C."/>
            <person name="Cabau C."/>
            <person name="Louis A."/>
            <person name="Berthelot C."/>
            <person name="Parey E."/>
            <person name="Roest Crollius H."/>
            <person name="Montfort J."/>
            <person name="Robinson-Rechavi M."/>
            <person name="Bouchez O."/>
            <person name="Lampietro C."/>
            <person name="Lopez Roques C."/>
            <person name="Donnadieu C."/>
            <person name="Postlethwait J."/>
            <person name="Bobe J."/>
            <person name="Verreycken H."/>
            <person name="Guiguen Y."/>
        </authorList>
    </citation>
    <scope>NUCLEOTIDE SEQUENCE [LARGE SCALE GENOMIC DNA]</scope>
    <source>
        <strain evidence="9">Up_M1</strain>
        <tissue evidence="9">Testis</tissue>
    </source>
</reference>
<keyword evidence="6" id="KW-0966">Cell projection</keyword>
<feature type="coiled-coil region" evidence="7">
    <location>
        <begin position="229"/>
        <end position="354"/>
    </location>
</feature>
<comment type="caution">
    <text evidence="9">The sequence shown here is derived from an EMBL/GenBank/DDBJ whole genome shotgun (WGS) entry which is preliminary data.</text>
</comment>
<dbReference type="Proteomes" id="UP001557470">
    <property type="component" value="Unassembled WGS sequence"/>
</dbReference>
<organism evidence="9 10">
    <name type="scientific">Umbra pygmaea</name>
    <name type="common">Eastern mudminnow</name>
    <dbReference type="NCBI Taxonomy" id="75934"/>
    <lineage>
        <taxon>Eukaryota</taxon>
        <taxon>Metazoa</taxon>
        <taxon>Chordata</taxon>
        <taxon>Craniata</taxon>
        <taxon>Vertebrata</taxon>
        <taxon>Euteleostomi</taxon>
        <taxon>Actinopterygii</taxon>
        <taxon>Neopterygii</taxon>
        <taxon>Teleostei</taxon>
        <taxon>Protacanthopterygii</taxon>
        <taxon>Esociformes</taxon>
        <taxon>Umbridae</taxon>
        <taxon>Umbra</taxon>
    </lineage>
</organism>
<dbReference type="AlphaFoldDB" id="A0ABD0WS04"/>
<feature type="compositionally biased region" description="Basic and acidic residues" evidence="8">
    <location>
        <begin position="9"/>
        <end position="21"/>
    </location>
</feature>
<evidence type="ECO:0000256" key="6">
    <source>
        <dbReference type="ARBA" id="ARBA00023273"/>
    </source>
</evidence>
<dbReference type="EMBL" id="JAGEUA010000005">
    <property type="protein sequence ID" value="KAL0979604.1"/>
    <property type="molecule type" value="Genomic_DNA"/>
</dbReference>
<evidence type="ECO:0000256" key="5">
    <source>
        <dbReference type="ARBA" id="ARBA00023069"/>
    </source>
</evidence>
<evidence type="ECO:0000256" key="8">
    <source>
        <dbReference type="SAM" id="MobiDB-lite"/>
    </source>
</evidence>
<name>A0ABD0WS04_UMBPY</name>
<gene>
    <name evidence="9" type="ORF">UPYG_G00187190</name>
</gene>
<feature type="compositionally biased region" description="Polar residues" evidence="8">
    <location>
        <begin position="481"/>
        <end position="495"/>
    </location>
</feature>
<feature type="coiled-coil region" evidence="7">
    <location>
        <begin position="107"/>
        <end position="187"/>
    </location>
</feature>
<feature type="coiled-coil region" evidence="7">
    <location>
        <begin position="36"/>
        <end position="70"/>
    </location>
</feature>
<dbReference type="GO" id="GO:0005929">
    <property type="term" value="C:cilium"/>
    <property type="evidence" value="ECO:0007669"/>
    <property type="project" value="UniProtKB-SubCell"/>
</dbReference>
<dbReference type="PANTHER" id="PTHR31954">
    <property type="entry name" value="CILIA- AND FLAGELLA-ASSOCIATED PROTEIN 157"/>
    <property type="match status" value="1"/>
</dbReference>
<evidence type="ECO:0000256" key="7">
    <source>
        <dbReference type="SAM" id="Coils"/>
    </source>
</evidence>
<keyword evidence="4 7" id="KW-0175">Coiled coil</keyword>
<protein>
    <recommendedName>
        <fullName evidence="3">Cilia- and flagella-associated protein 157</fullName>
    </recommendedName>
</protein>
<proteinExistence type="inferred from homology"/>
<feature type="compositionally biased region" description="Polar residues" evidence="8">
    <location>
        <begin position="421"/>
        <end position="436"/>
    </location>
</feature>
<feature type="region of interest" description="Disordered" evidence="8">
    <location>
        <begin position="1"/>
        <end position="21"/>
    </location>
</feature>
<accession>A0ABD0WS04</accession>
<evidence type="ECO:0000313" key="10">
    <source>
        <dbReference type="Proteomes" id="UP001557470"/>
    </source>
</evidence>
<keyword evidence="5" id="KW-0969">Cilium</keyword>
<evidence type="ECO:0000256" key="2">
    <source>
        <dbReference type="ARBA" id="ARBA00010841"/>
    </source>
</evidence>